<dbReference type="PANTHER" id="PTHR23522">
    <property type="entry name" value="BLL5896 PROTEIN"/>
    <property type="match status" value="1"/>
</dbReference>
<sequence length="384" mass="42682">MLAARLAPFYFTLFLIVGFQLPFWPVWLSHKGLSLEQIGIVISAPVWIKIAFIPIFASLADRLGRRKALLLILSAISLCLYQLYFAVDGFWQILALGLVIGVFISPFTTLGDNLVLTLARTHKIDYARIRLWGSISFILASVGGGWLLEGRSPDYILKVIVISAALLFLCCLLLPETKSQNPKRERKGLRRLLKNRRFMAFLVTAGLIQASHAVLYTSGTLQWQQQGISDTAIGLLWAEGVIVEIILFALAHRFLKRFSPIQLLLLGGFAGFIRWLVMGFEPGFDFLLLLQVLHGFTFASAHLGAMRYISETIPLEISARAQGLYSAISVGLIMGASLFLSGYLFKFFAAGAYFFMAGGCFLALIIGAGILHYARTSRYSRDDR</sequence>
<feature type="transmembrane region" description="Helical" evidence="8">
    <location>
        <begin position="155"/>
        <end position="177"/>
    </location>
</feature>
<evidence type="ECO:0000256" key="7">
    <source>
        <dbReference type="ARBA" id="ARBA00023136"/>
    </source>
</evidence>
<dbReference type="EMBL" id="CP098747">
    <property type="protein sequence ID" value="USG60646.1"/>
    <property type="molecule type" value="Genomic_DNA"/>
</dbReference>
<evidence type="ECO:0000256" key="2">
    <source>
        <dbReference type="ARBA" id="ARBA00022448"/>
    </source>
</evidence>
<keyword evidence="11" id="KW-1185">Reference proteome</keyword>
<dbReference type="RefSeq" id="WP_251933527.1">
    <property type="nucleotide sequence ID" value="NZ_CP098747.1"/>
</dbReference>
<feature type="transmembrane region" description="Helical" evidence="8">
    <location>
        <begin position="231"/>
        <end position="251"/>
    </location>
</feature>
<dbReference type="SUPFAM" id="SSF103473">
    <property type="entry name" value="MFS general substrate transporter"/>
    <property type="match status" value="1"/>
</dbReference>
<feature type="transmembrane region" description="Helical" evidence="8">
    <location>
        <begin position="351"/>
        <end position="374"/>
    </location>
</feature>
<gene>
    <name evidence="10" type="ORF">NBZ79_15885</name>
</gene>
<dbReference type="Pfam" id="PF12832">
    <property type="entry name" value="MFS_1_like"/>
    <property type="match status" value="1"/>
</dbReference>
<evidence type="ECO:0000256" key="4">
    <source>
        <dbReference type="ARBA" id="ARBA00022519"/>
    </source>
</evidence>
<reference evidence="10" key="1">
    <citation type="submission" date="2022-06" db="EMBL/GenBank/DDBJ databases">
        <title>Sneathiella actinostolidae sp. nov., isolated from a sea anemonein the Western Pacific Ocean.</title>
        <authorList>
            <person name="Wei M.J."/>
        </authorList>
    </citation>
    <scope>NUCLEOTIDE SEQUENCE</scope>
    <source>
        <strain evidence="10">PHK-P5</strain>
    </source>
</reference>
<evidence type="ECO:0000256" key="3">
    <source>
        <dbReference type="ARBA" id="ARBA00022475"/>
    </source>
</evidence>
<keyword evidence="4" id="KW-0997">Cell inner membrane</keyword>
<evidence type="ECO:0000259" key="9">
    <source>
        <dbReference type="Pfam" id="PF12832"/>
    </source>
</evidence>
<organism evidence="10 11">
    <name type="scientific">Sneathiella marina</name>
    <dbReference type="NCBI Taxonomy" id="2950108"/>
    <lineage>
        <taxon>Bacteria</taxon>
        <taxon>Pseudomonadati</taxon>
        <taxon>Pseudomonadota</taxon>
        <taxon>Alphaproteobacteria</taxon>
        <taxon>Sneathiellales</taxon>
        <taxon>Sneathiellaceae</taxon>
        <taxon>Sneathiella</taxon>
    </lineage>
</organism>
<evidence type="ECO:0000256" key="8">
    <source>
        <dbReference type="SAM" id="Phobius"/>
    </source>
</evidence>
<keyword evidence="3" id="KW-1003">Cell membrane</keyword>
<dbReference type="InterPro" id="IPR036259">
    <property type="entry name" value="MFS_trans_sf"/>
</dbReference>
<dbReference type="NCBIfam" id="NF037955">
    <property type="entry name" value="mfs"/>
    <property type="match status" value="1"/>
</dbReference>
<feature type="transmembrane region" description="Helical" evidence="8">
    <location>
        <begin position="198"/>
        <end position="219"/>
    </location>
</feature>
<feature type="domain" description="Major facilitator superfamily associated" evidence="9">
    <location>
        <begin position="5"/>
        <end position="354"/>
    </location>
</feature>
<feature type="transmembrane region" description="Helical" evidence="8">
    <location>
        <begin position="69"/>
        <end position="87"/>
    </location>
</feature>
<name>A0ABY4W1C4_9PROT</name>
<feature type="transmembrane region" description="Helical" evidence="8">
    <location>
        <begin position="263"/>
        <end position="280"/>
    </location>
</feature>
<comment type="subcellular location">
    <subcellularLocation>
        <location evidence="1">Cell inner membrane</location>
        <topology evidence="1">Multi-pass membrane protein</topology>
    </subcellularLocation>
</comment>
<dbReference type="Proteomes" id="UP001056291">
    <property type="component" value="Chromosome"/>
</dbReference>
<proteinExistence type="predicted"/>
<dbReference type="InterPro" id="IPR024989">
    <property type="entry name" value="MFS_assoc_dom"/>
</dbReference>
<protein>
    <submittedName>
        <fullName evidence="10">MFS transporter</fullName>
    </submittedName>
</protein>
<evidence type="ECO:0000256" key="6">
    <source>
        <dbReference type="ARBA" id="ARBA00022989"/>
    </source>
</evidence>
<feature type="transmembrane region" description="Helical" evidence="8">
    <location>
        <begin position="324"/>
        <end position="345"/>
    </location>
</feature>
<evidence type="ECO:0000313" key="10">
    <source>
        <dbReference type="EMBL" id="USG60646.1"/>
    </source>
</evidence>
<feature type="transmembrane region" description="Helical" evidence="8">
    <location>
        <begin position="286"/>
        <end position="303"/>
    </location>
</feature>
<evidence type="ECO:0000256" key="5">
    <source>
        <dbReference type="ARBA" id="ARBA00022692"/>
    </source>
</evidence>
<accession>A0ABY4W1C4</accession>
<dbReference type="PANTHER" id="PTHR23522:SF10">
    <property type="entry name" value="3-PHENYLPROPIONIC ACID TRANSPORTER-RELATED"/>
    <property type="match status" value="1"/>
</dbReference>
<feature type="transmembrane region" description="Helical" evidence="8">
    <location>
        <begin position="131"/>
        <end position="149"/>
    </location>
</feature>
<dbReference type="Gene3D" id="1.20.1250.20">
    <property type="entry name" value="MFS general substrate transporter like domains"/>
    <property type="match status" value="2"/>
</dbReference>
<keyword evidence="6 8" id="KW-1133">Transmembrane helix</keyword>
<dbReference type="PIRSF" id="PIRSF004925">
    <property type="entry name" value="HcaT"/>
    <property type="match status" value="1"/>
</dbReference>
<evidence type="ECO:0000313" key="11">
    <source>
        <dbReference type="Proteomes" id="UP001056291"/>
    </source>
</evidence>
<keyword evidence="7 8" id="KW-0472">Membrane</keyword>
<feature type="transmembrane region" description="Helical" evidence="8">
    <location>
        <begin position="38"/>
        <end position="57"/>
    </location>
</feature>
<evidence type="ECO:0000256" key="1">
    <source>
        <dbReference type="ARBA" id="ARBA00004429"/>
    </source>
</evidence>
<feature type="transmembrane region" description="Helical" evidence="8">
    <location>
        <begin position="7"/>
        <end position="26"/>
    </location>
</feature>
<keyword evidence="5 8" id="KW-0812">Transmembrane</keyword>
<keyword evidence="2" id="KW-0813">Transport</keyword>
<dbReference type="InterPro" id="IPR026032">
    <property type="entry name" value="HcaT-like"/>
</dbReference>
<feature type="transmembrane region" description="Helical" evidence="8">
    <location>
        <begin position="93"/>
        <end position="119"/>
    </location>
</feature>